<reference evidence="1 2" key="1">
    <citation type="submission" date="2020-12" db="EMBL/GenBank/DDBJ databases">
        <title>FDA dAtabase for Regulatory Grade micrObial Sequences (FDA-ARGOS): Supporting development and validation of Infectious Disease Dx tests.</title>
        <authorList>
            <person name="Minogue T."/>
            <person name="Wolcott M."/>
            <person name="Wasieloski L."/>
            <person name="Aguilar W."/>
            <person name="Moore D."/>
            <person name="Jaissle J."/>
            <person name="Tallon L."/>
            <person name="Sadzewicz L."/>
            <person name="Zhao X."/>
            <person name="Boylan J."/>
            <person name="Ott S."/>
            <person name="Bowen H."/>
            <person name="Vavikolanu K."/>
            <person name="Mehta A."/>
            <person name="Aluvathingal J."/>
            <person name="Nadendla S."/>
            <person name="Yan Y."/>
            <person name="Sichtig H."/>
        </authorList>
    </citation>
    <scope>NUCLEOTIDE SEQUENCE [LARGE SCALE GENOMIC DNA]</scope>
    <source>
        <strain evidence="1 2">FDAARGOS_949</strain>
    </source>
</reference>
<dbReference type="OrthoDB" id="9028241at2"/>
<accession>A0A246MP31</accession>
<sequence length="63" mass="7393">MPELEITFTEQDAELLERVRQQEGLATLQQAAEWLVKRRLRLGTRRLTGRDRALYVVHNSSRS</sequence>
<proteinExistence type="predicted"/>
<name>A0A246MP31_BURGL</name>
<dbReference type="EMBL" id="CP065601">
    <property type="protein sequence ID" value="QPQ91906.1"/>
    <property type="molecule type" value="Genomic_DNA"/>
</dbReference>
<organism evidence="1 2">
    <name type="scientific">Burkholderia glumae</name>
    <name type="common">Pseudomonas glumae</name>
    <dbReference type="NCBI Taxonomy" id="337"/>
    <lineage>
        <taxon>Bacteria</taxon>
        <taxon>Pseudomonadati</taxon>
        <taxon>Pseudomonadota</taxon>
        <taxon>Betaproteobacteria</taxon>
        <taxon>Burkholderiales</taxon>
        <taxon>Burkholderiaceae</taxon>
        <taxon>Burkholderia</taxon>
    </lineage>
</organism>
<dbReference type="OMA" id="ALYVVHN"/>
<dbReference type="Proteomes" id="UP000594892">
    <property type="component" value="Chromosome 2"/>
</dbReference>
<evidence type="ECO:0000313" key="1">
    <source>
        <dbReference type="EMBL" id="QPQ91906.1"/>
    </source>
</evidence>
<dbReference type="AlphaFoldDB" id="A0A246MP31"/>
<dbReference type="GeneID" id="45698886"/>
<gene>
    <name evidence="1" type="ORF">I6H06_22625</name>
</gene>
<dbReference type="RefSeq" id="WP_012734469.1">
    <property type="nucleotide sequence ID" value="NZ_CP023203.1"/>
</dbReference>
<protein>
    <submittedName>
        <fullName evidence="1">Uncharacterized protein</fullName>
    </submittedName>
</protein>
<evidence type="ECO:0000313" key="2">
    <source>
        <dbReference type="Proteomes" id="UP000594892"/>
    </source>
</evidence>